<evidence type="ECO:0000313" key="4">
    <source>
        <dbReference type="EMBL" id="KNZ54019.1"/>
    </source>
</evidence>
<proteinExistence type="predicted"/>
<dbReference type="PANTHER" id="PTHR33630">
    <property type="entry name" value="CUTINASE RV1984C-RELATED-RELATED"/>
    <property type="match status" value="1"/>
</dbReference>
<evidence type="ECO:0000256" key="1">
    <source>
        <dbReference type="ARBA" id="ARBA00022801"/>
    </source>
</evidence>
<dbReference type="VEuPathDB" id="FungiDB:VP01_3072g2"/>
<accession>A0A0L6UZU4</accession>
<dbReference type="OrthoDB" id="2500275at2759"/>
<dbReference type="PANTHER" id="PTHR33630:SF9">
    <property type="entry name" value="CUTINASE 4"/>
    <property type="match status" value="1"/>
</dbReference>
<organism evidence="4 5">
    <name type="scientific">Puccinia sorghi</name>
    <dbReference type="NCBI Taxonomy" id="27349"/>
    <lineage>
        <taxon>Eukaryota</taxon>
        <taxon>Fungi</taxon>
        <taxon>Dikarya</taxon>
        <taxon>Basidiomycota</taxon>
        <taxon>Pucciniomycotina</taxon>
        <taxon>Pucciniomycetes</taxon>
        <taxon>Pucciniales</taxon>
        <taxon>Pucciniaceae</taxon>
        <taxon>Puccinia</taxon>
    </lineage>
</organism>
<protein>
    <recommendedName>
        <fullName evidence="6">Cutinase</fullName>
    </recommendedName>
</protein>
<name>A0A0L6UZU4_9BASI</name>
<dbReference type="Pfam" id="PF01083">
    <property type="entry name" value="Cutinase"/>
    <property type="match status" value="1"/>
</dbReference>
<keyword evidence="1" id="KW-0378">Hydrolase</keyword>
<dbReference type="Proteomes" id="UP000037035">
    <property type="component" value="Unassembled WGS sequence"/>
</dbReference>
<keyword evidence="2" id="KW-1015">Disulfide bond</keyword>
<dbReference type="SMART" id="SM01110">
    <property type="entry name" value="Cutinase"/>
    <property type="match status" value="1"/>
</dbReference>
<keyword evidence="5" id="KW-1185">Reference proteome</keyword>
<dbReference type="EMBL" id="LAVV01008027">
    <property type="protein sequence ID" value="KNZ54019.1"/>
    <property type="molecule type" value="Genomic_DNA"/>
</dbReference>
<keyword evidence="3" id="KW-0732">Signal</keyword>
<reference evidence="4 5" key="1">
    <citation type="submission" date="2015-08" db="EMBL/GenBank/DDBJ databases">
        <title>Next Generation Sequencing and Analysis of the Genome of Puccinia sorghi L Schw, the Causal Agent of Maize Common Rust.</title>
        <authorList>
            <person name="Rochi L."/>
            <person name="Burguener G."/>
            <person name="Darino M."/>
            <person name="Turjanski A."/>
            <person name="Kreff E."/>
            <person name="Dieguez M.J."/>
            <person name="Sacco F."/>
        </authorList>
    </citation>
    <scope>NUCLEOTIDE SEQUENCE [LARGE SCALE GENOMIC DNA]</scope>
    <source>
        <strain evidence="4 5">RO10H11247</strain>
    </source>
</reference>
<dbReference type="SUPFAM" id="SSF53474">
    <property type="entry name" value="alpha/beta-Hydrolases"/>
    <property type="match status" value="1"/>
</dbReference>
<dbReference type="Gene3D" id="3.40.50.1820">
    <property type="entry name" value="alpha/beta hydrolase"/>
    <property type="match status" value="1"/>
</dbReference>
<comment type="caution">
    <text evidence="4">The sequence shown here is derived from an EMBL/GenBank/DDBJ whole genome shotgun (WGS) entry which is preliminary data.</text>
</comment>
<dbReference type="STRING" id="27349.A0A0L6UZU4"/>
<dbReference type="AlphaFoldDB" id="A0A0L6UZU4"/>
<feature type="chain" id="PRO_5005568096" description="Cutinase" evidence="3">
    <location>
        <begin position="25"/>
        <end position="261"/>
    </location>
</feature>
<evidence type="ECO:0000256" key="3">
    <source>
        <dbReference type="SAM" id="SignalP"/>
    </source>
</evidence>
<gene>
    <name evidence="4" type="ORF">VP01_3072g2</name>
</gene>
<dbReference type="GO" id="GO:0052689">
    <property type="term" value="F:carboxylic ester hydrolase activity"/>
    <property type="evidence" value="ECO:0007669"/>
    <property type="project" value="UniProtKB-ARBA"/>
</dbReference>
<dbReference type="InterPro" id="IPR029058">
    <property type="entry name" value="AB_hydrolase_fold"/>
</dbReference>
<evidence type="ECO:0000256" key="2">
    <source>
        <dbReference type="ARBA" id="ARBA00023157"/>
    </source>
</evidence>
<evidence type="ECO:0008006" key="6">
    <source>
        <dbReference type="Google" id="ProtNLM"/>
    </source>
</evidence>
<feature type="signal peptide" evidence="3">
    <location>
        <begin position="1"/>
        <end position="24"/>
    </location>
</feature>
<sequence>MVSISIARILVVIGLCSMEGGTVAARAGLARREFDLGPMAGLGGGHSFWPGSTPAAASAGERKLPGFSHGGCPSYYMIGARGTGETLDGSLPYSSIYENVLAAVPGGAKQELQYSTSVEYFATVNEGAQSEVEIISAQLAKCPDTVFVLIGYSKGAMVQTQALINQDMPQDKIAAVVLFGNPYFRAGATQNKCDATSGMGMAAMTGVKMPDQLADRVYDCCAAGDPICQTVGSIMSHFTYSSRANEASQFIIRKLRAKLSS</sequence>
<dbReference type="InterPro" id="IPR000675">
    <property type="entry name" value="Cutinase/axe"/>
</dbReference>
<evidence type="ECO:0000313" key="5">
    <source>
        <dbReference type="Proteomes" id="UP000037035"/>
    </source>
</evidence>